<feature type="non-terminal residue" evidence="1">
    <location>
        <position position="68"/>
    </location>
</feature>
<gene>
    <name evidence="1" type="ORF">S03H2_70319</name>
</gene>
<dbReference type="Gene3D" id="3.90.550.10">
    <property type="entry name" value="Spore Coat Polysaccharide Biosynthesis Protein SpsA, Chain A"/>
    <property type="match status" value="1"/>
</dbReference>
<name>X1LEV6_9ZZZZ</name>
<reference evidence="1" key="1">
    <citation type="journal article" date="2014" name="Front. Microbiol.">
        <title>High frequency of phylogenetically diverse reductive dehalogenase-homologous genes in deep subseafloor sedimentary metagenomes.</title>
        <authorList>
            <person name="Kawai M."/>
            <person name="Futagami T."/>
            <person name="Toyoda A."/>
            <person name="Takaki Y."/>
            <person name="Nishi S."/>
            <person name="Hori S."/>
            <person name="Arai W."/>
            <person name="Tsubouchi T."/>
            <person name="Morono Y."/>
            <person name="Uchiyama I."/>
            <person name="Ito T."/>
            <person name="Fujiyama A."/>
            <person name="Inagaki F."/>
            <person name="Takami H."/>
        </authorList>
    </citation>
    <scope>NUCLEOTIDE SEQUENCE</scope>
    <source>
        <strain evidence="1">Expedition CK06-06</strain>
    </source>
</reference>
<proteinExistence type="predicted"/>
<accession>X1LEV6</accession>
<evidence type="ECO:0000313" key="1">
    <source>
        <dbReference type="EMBL" id="GAH92663.1"/>
    </source>
</evidence>
<sequence length="68" mass="7576">MGGHDPLGCGGRPGWWLVIKDTRGHLLRVVEEKDDTDEERAAREINGGIYVFEARALFATLPLVKNNN</sequence>
<dbReference type="InterPro" id="IPR029044">
    <property type="entry name" value="Nucleotide-diphossugar_trans"/>
</dbReference>
<organism evidence="1">
    <name type="scientific">marine sediment metagenome</name>
    <dbReference type="NCBI Taxonomy" id="412755"/>
    <lineage>
        <taxon>unclassified sequences</taxon>
        <taxon>metagenomes</taxon>
        <taxon>ecological metagenomes</taxon>
    </lineage>
</organism>
<dbReference type="EMBL" id="BARU01046697">
    <property type="protein sequence ID" value="GAH92663.1"/>
    <property type="molecule type" value="Genomic_DNA"/>
</dbReference>
<dbReference type="AlphaFoldDB" id="X1LEV6"/>
<protein>
    <submittedName>
        <fullName evidence="1">Uncharacterized protein</fullName>
    </submittedName>
</protein>
<dbReference type="SUPFAM" id="SSF53448">
    <property type="entry name" value="Nucleotide-diphospho-sugar transferases"/>
    <property type="match status" value="1"/>
</dbReference>
<comment type="caution">
    <text evidence="1">The sequence shown here is derived from an EMBL/GenBank/DDBJ whole genome shotgun (WGS) entry which is preliminary data.</text>
</comment>